<comment type="cofactor">
    <cofactor evidence="2">
        <name>Ca(2+)</name>
        <dbReference type="ChEBI" id="CHEBI:29108"/>
    </cofactor>
</comment>
<keyword evidence="12" id="KW-0732">Signal</keyword>
<dbReference type="PANTHER" id="PTHR10091">
    <property type="entry name" value="ALDOSE-1-EPIMERASE"/>
    <property type="match status" value="1"/>
</dbReference>
<comment type="subunit">
    <text evidence="5">Monomer.</text>
</comment>
<name>A0ABW5MFL3_9SPHI</name>
<gene>
    <name evidence="13" type="ORF">ACFSR6_05510</name>
</gene>
<dbReference type="SUPFAM" id="SSF74650">
    <property type="entry name" value="Galactose mutarotase-like"/>
    <property type="match status" value="1"/>
</dbReference>
<sequence>MKKQFLRALPLATLCLALAFSSCNSGTDKSAAKGTQQDSLKYSTTIDGKAVKLYTLKNKKGASVSITNYGGRVISLLVPDKNNKLTDVVLGYDSIGAYRKKGEPFFGALIGRYGNRIGKGKFTLEGKEYQLQLNDGVNTLHGGTDGFYGKVWDAKQLDSTKLELSYVSKDGEAGYPGKLDVKVIYTLTEDNALQIDYQATTDKTTIVNLTNHAYFNLNGEGDSTILDHELTIDANAYTPVDSTLIPTGKLQPVAGTAFDFTKAKLIGKQIGDADEQLKFGKGYDHNFALTHHDGKTPVAVVKSPKTGIILSIITTEPGLQFYSGNFLTGADKDGKGGKSYPHRSAFCLETQHFPDAPNHPNFASTVLKPGETYKTSTTYKFSK</sequence>
<evidence type="ECO:0000256" key="7">
    <source>
        <dbReference type="ARBA" id="ARBA00014165"/>
    </source>
</evidence>
<dbReference type="PROSITE" id="PS00545">
    <property type="entry name" value="ALDOSE_1_EPIMERASE"/>
    <property type="match status" value="1"/>
</dbReference>
<dbReference type="Gene3D" id="2.70.98.10">
    <property type="match status" value="1"/>
</dbReference>
<evidence type="ECO:0000256" key="9">
    <source>
        <dbReference type="ARBA" id="ARBA00023235"/>
    </source>
</evidence>
<feature type="signal peptide" evidence="12">
    <location>
        <begin position="1"/>
        <end position="25"/>
    </location>
</feature>
<evidence type="ECO:0000256" key="5">
    <source>
        <dbReference type="ARBA" id="ARBA00011245"/>
    </source>
</evidence>
<dbReference type="InterPro" id="IPR008183">
    <property type="entry name" value="Aldose_1/G6P_1-epimerase"/>
</dbReference>
<evidence type="ECO:0000256" key="10">
    <source>
        <dbReference type="ARBA" id="ARBA00023277"/>
    </source>
</evidence>
<evidence type="ECO:0000256" key="12">
    <source>
        <dbReference type="SAM" id="SignalP"/>
    </source>
</evidence>
<dbReference type="Pfam" id="PF01263">
    <property type="entry name" value="Aldose_epim"/>
    <property type="match status" value="1"/>
</dbReference>
<feature type="chain" id="PRO_5045183205" description="Aldose 1-epimerase" evidence="12">
    <location>
        <begin position="26"/>
        <end position="383"/>
    </location>
</feature>
<comment type="similarity">
    <text evidence="4 11">Belongs to the aldose epimerase family.</text>
</comment>
<dbReference type="InterPro" id="IPR015443">
    <property type="entry name" value="Aldose_1-epimerase"/>
</dbReference>
<dbReference type="InterPro" id="IPR011013">
    <property type="entry name" value="Gal_mutarotase_sf_dom"/>
</dbReference>
<comment type="caution">
    <text evidence="13">The sequence shown here is derived from an EMBL/GenBank/DDBJ whole genome shotgun (WGS) entry which is preliminary data.</text>
</comment>
<organism evidence="13 14">
    <name type="scientific">Pedobacter vanadiisoli</name>
    <dbReference type="NCBI Taxonomy" id="1761975"/>
    <lineage>
        <taxon>Bacteria</taxon>
        <taxon>Pseudomonadati</taxon>
        <taxon>Bacteroidota</taxon>
        <taxon>Sphingobacteriia</taxon>
        <taxon>Sphingobacteriales</taxon>
        <taxon>Sphingobacteriaceae</taxon>
        <taxon>Pedobacter</taxon>
    </lineage>
</organism>
<keyword evidence="14" id="KW-1185">Reference proteome</keyword>
<evidence type="ECO:0000313" key="14">
    <source>
        <dbReference type="Proteomes" id="UP001597461"/>
    </source>
</evidence>
<protein>
    <recommendedName>
        <fullName evidence="7 11">Aldose 1-epimerase</fullName>
        <ecNumber evidence="6 11">5.1.3.3</ecNumber>
    </recommendedName>
</protein>
<dbReference type="EMBL" id="JBHULL010000005">
    <property type="protein sequence ID" value="MFD2581939.1"/>
    <property type="molecule type" value="Genomic_DNA"/>
</dbReference>
<dbReference type="Proteomes" id="UP001597461">
    <property type="component" value="Unassembled WGS sequence"/>
</dbReference>
<dbReference type="InterPro" id="IPR014718">
    <property type="entry name" value="GH-type_carb-bd"/>
</dbReference>
<comment type="catalytic activity">
    <reaction evidence="1 11">
        <text>alpha-D-glucose = beta-D-glucose</text>
        <dbReference type="Rhea" id="RHEA:10264"/>
        <dbReference type="ChEBI" id="CHEBI:15903"/>
        <dbReference type="ChEBI" id="CHEBI:17925"/>
        <dbReference type="EC" id="5.1.3.3"/>
    </reaction>
</comment>
<keyword evidence="9 11" id="KW-0413">Isomerase</keyword>
<dbReference type="NCBIfam" id="NF008277">
    <property type="entry name" value="PRK11055.1"/>
    <property type="match status" value="1"/>
</dbReference>
<evidence type="ECO:0000313" key="13">
    <source>
        <dbReference type="EMBL" id="MFD2581939.1"/>
    </source>
</evidence>
<evidence type="ECO:0000256" key="3">
    <source>
        <dbReference type="ARBA" id="ARBA00005028"/>
    </source>
</evidence>
<dbReference type="PROSITE" id="PS51257">
    <property type="entry name" value="PROKAR_LIPOPROTEIN"/>
    <property type="match status" value="1"/>
</dbReference>
<keyword evidence="10 11" id="KW-0119">Carbohydrate metabolism</keyword>
<comment type="pathway">
    <text evidence="3 11">Carbohydrate metabolism; hexose metabolism.</text>
</comment>
<evidence type="ECO:0000256" key="1">
    <source>
        <dbReference type="ARBA" id="ARBA00001614"/>
    </source>
</evidence>
<keyword evidence="8" id="KW-0106">Calcium</keyword>
<dbReference type="PANTHER" id="PTHR10091:SF0">
    <property type="entry name" value="GALACTOSE MUTAROTASE"/>
    <property type="match status" value="1"/>
</dbReference>
<dbReference type="InterPro" id="IPR047215">
    <property type="entry name" value="Galactose_mutarotase-like"/>
</dbReference>
<evidence type="ECO:0000256" key="8">
    <source>
        <dbReference type="ARBA" id="ARBA00022837"/>
    </source>
</evidence>
<evidence type="ECO:0000256" key="2">
    <source>
        <dbReference type="ARBA" id="ARBA00001913"/>
    </source>
</evidence>
<dbReference type="RefSeq" id="WP_379076042.1">
    <property type="nucleotide sequence ID" value="NZ_JBHULL010000005.1"/>
</dbReference>
<accession>A0ABW5MFL3</accession>
<reference evidence="14" key="1">
    <citation type="journal article" date="2019" name="Int. J. Syst. Evol. Microbiol.">
        <title>The Global Catalogue of Microorganisms (GCM) 10K type strain sequencing project: providing services to taxonomists for standard genome sequencing and annotation.</title>
        <authorList>
            <consortium name="The Broad Institute Genomics Platform"/>
            <consortium name="The Broad Institute Genome Sequencing Center for Infectious Disease"/>
            <person name="Wu L."/>
            <person name="Ma J."/>
        </authorList>
    </citation>
    <scope>NUCLEOTIDE SEQUENCE [LARGE SCALE GENOMIC DNA]</scope>
    <source>
        <strain evidence="14">KCTC 42866</strain>
    </source>
</reference>
<dbReference type="PIRSF" id="PIRSF005096">
    <property type="entry name" value="GALM"/>
    <property type="match status" value="1"/>
</dbReference>
<evidence type="ECO:0000256" key="4">
    <source>
        <dbReference type="ARBA" id="ARBA00006206"/>
    </source>
</evidence>
<dbReference type="InterPro" id="IPR018052">
    <property type="entry name" value="Ald1_epimerase_CS"/>
</dbReference>
<evidence type="ECO:0000256" key="11">
    <source>
        <dbReference type="PIRNR" id="PIRNR005096"/>
    </source>
</evidence>
<dbReference type="CDD" id="cd09019">
    <property type="entry name" value="galactose_mutarotase_like"/>
    <property type="match status" value="1"/>
</dbReference>
<dbReference type="GO" id="GO:0016853">
    <property type="term" value="F:isomerase activity"/>
    <property type="evidence" value="ECO:0007669"/>
    <property type="project" value="UniProtKB-KW"/>
</dbReference>
<dbReference type="EC" id="5.1.3.3" evidence="6 11"/>
<evidence type="ECO:0000256" key="6">
    <source>
        <dbReference type="ARBA" id="ARBA00013185"/>
    </source>
</evidence>
<proteinExistence type="inferred from homology"/>